<comment type="caution">
    <text evidence="1">The sequence shown here is derived from an EMBL/GenBank/DDBJ whole genome shotgun (WGS) entry which is preliminary data.</text>
</comment>
<dbReference type="Proteomes" id="UP001549167">
    <property type="component" value="Unassembled WGS sequence"/>
</dbReference>
<reference evidence="1 2" key="1">
    <citation type="submission" date="2024-06" db="EMBL/GenBank/DDBJ databases">
        <title>Genomic Encyclopedia of Type Strains, Phase IV (KMG-IV): sequencing the most valuable type-strain genomes for metagenomic binning, comparative biology and taxonomic classification.</title>
        <authorList>
            <person name="Goeker M."/>
        </authorList>
    </citation>
    <scope>NUCLEOTIDE SEQUENCE [LARGE SCALE GENOMIC DNA]</scope>
    <source>
        <strain evidence="1 2">DSM 23520</strain>
    </source>
</reference>
<proteinExistence type="predicted"/>
<evidence type="ECO:0008006" key="3">
    <source>
        <dbReference type="Google" id="ProtNLM"/>
    </source>
</evidence>
<dbReference type="EMBL" id="JBEPMX010000003">
    <property type="protein sequence ID" value="MET3682808.1"/>
    <property type="molecule type" value="Genomic_DNA"/>
</dbReference>
<name>A0ABV2KT96_9BACI</name>
<keyword evidence="2" id="KW-1185">Reference proteome</keyword>
<gene>
    <name evidence="1" type="ORF">ABID56_000898</name>
</gene>
<protein>
    <recommendedName>
        <fullName evidence="3">Spo0E like sporulation regulatory protein</fullName>
    </recommendedName>
</protein>
<sequence>MKPLTLEELRRQRKKNLELYGDTIKEFEQEVKKILDIMKVDCVLETQLKLRF</sequence>
<evidence type="ECO:0000313" key="2">
    <source>
        <dbReference type="Proteomes" id="UP001549167"/>
    </source>
</evidence>
<organism evidence="1 2">
    <name type="scientific">Alkalibacillus flavidus</name>
    <dbReference type="NCBI Taxonomy" id="546021"/>
    <lineage>
        <taxon>Bacteria</taxon>
        <taxon>Bacillati</taxon>
        <taxon>Bacillota</taxon>
        <taxon>Bacilli</taxon>
        <taxon>Bacillales</taxon>
        <taxon>Bacillaceae</taxon>
        <taxon>Alkalibacillus</taxon>
    </lineage>
</organism>
<accession>A0ABV2KT96</accession>
<evidence type="ECO:0000313" key="1">
    <source>
        <dbReference type="EMBL" id="MET3682808.1"/>
    </source>
</evidence>